<evidence type="ECO:0000256" key="4">
    <source>
        <dbReference type="ARBA" id="ARBA00022807"/>
    </source>
</evidence>
<evidence type="ECO:0000256" key="3">
    <source>
        <dbReference type="ARBA" id="ARBA00022801"/>
    </source>
</evidence>
<dbReference type="OrthoDB" id="4872947at2"/>
<name>A0A1H2TXX0_9PSEU</name>
<dbReference type="RefSeq" id="WP_143046968.1">
    <property type="nucleotide sequence ID" value="NZ_FNON01000001.1"/>
</dbReference>
<evidence type="ECO:0000256" key="1">
    <source>
        <dbReference type="ARBA" id="ARBA00007074"/>
    </source>
</evidence>
<feature type="chain" id="PRO_5011793700" description="NlpC/P60 domain-containing protein" evidence="5">
    <location>
        <begin position="25"/>
        <end position="317"/>
    </location>
</feature>
<dbReference type="InterPro" id="IPR038765">
    <property type="entry name" value="Papain-like_cys_pep_sf"/>
</dbReference>
<dbReference type="GO" id="GO:0008234">
    <property type="term" value="F:cysteine-type peptidase activity"/>
    <property type="evidence" value="ECO:0007669"/>
    <property type="project" value="UniProtKB-KW"/>
</dbReference>
<feature type="signal peptide" evidence="5">
    <location>
        <begin position="1"/>
        <end position="24"/>
    </location>
</feature>
<keyword evidence="3" id="KW-0378">Hydrolase</keyword>
<dbReference type="SUPFAM" id="SSF54001">
    <property type="entry name" value="Cysteine proteinases"/>
    <property type="match status" value="1"/>
</dbReference>
<proteinExistence type="inferred from homology"/>
<keyword evidence="8" id="KW-1185">Reference proteome</keyword>
<dbReference type="STRING" id="589385.SAMN05421504_101724"/>
<dbReference type="Proteomes" id="UP000199515">
    <property type="component" value="Unassembled WGS sequence"/>
</dbReference>
<protein>
    <recommendedName>
        <fullName evidence="6">NlpC/P60 domain-containing protein</fullName>
    </recommendedName>
</protein>
<dbReference type="InterPro" id="IPR000064">
    <property type="entry name" value="NLP_P60_dom"/>
</dbReference>
<feature type="domain" description="NlpC/P60" evidence="6">
    <location>
        <begin position="150"/>
        <end position="317"/>
    </location>
</feature>
<evidence type="ECO:0000256" key="2">
    <source>
        <dbReference type="ARBA" id="ARBA00022670"/>
    </source>
</evidence>
<sequence>MKPSTVLTLAILTVLFGPSVPASAAGPPRYHYERAENPGRTLVVTESGTTVATLTDGSRTGVFRGPSRTFAEPEVTSATVTTRDWVRVAPLPWRLGGEHDAALGRWLTTMLTDRSPDVLAIAMQYRRGTENLFDPRGVRYAGRAFFGPMVDGERVTDSDFTDYLGVPWTYVDGTVRRPDPIRKDSLDCSGFLRMIYGYRAGYPLGWTPSDGRLPRQTNDIATVGPGTLIVPNSGAQPPPESLARLRAGDLLLFDLDPEDGPLIDHSAIYLGLDSAGQPRFISSRKRYNGPTMGDRNGASVLTGDGVFAHVFRVARRI</sequence>
<dbReference type="EMBL" id="FNON01000001">
    <property type="protein sequence ID" value="SDW48782.1"/>
    <property type="molecule type" value="Genomic_DNA"/>
</dbReference>
<keyword evidence="5" id="KW-0732">Signal</keyword>
<evidence type="ECO:0000259" key="6">
    <source>
        <dbReference type="PROSITE" id="PS51935"/>
    </source>
</evidence>
<organism evidence="7 8">
    <name type="scientific">Amycolatopsis xylanica</name>
    <dbReference type="NCBI Taxonomy" id="589385"/>
    <lineage>
        <taxon>Bacteria</taxon>
        <taxon>Bacillati</taxon>
        <taxon>Actinomycetota</taxon>
        <taxon>Actinomycetes</taxon>
        <taxon>Pseudonocardiales</taxon>
        <taxon>Pseudonocardiaceae</taxon>
        <taxon>Amycolatopsis</taxon>
    </lineage>
</organism>
<evidence type="ECO:0000313" key="7">
    <source>
        <dbReference type="EMBL" id="SDW48782.1"/>
    </source>
</evidence>
<comment type="similarity">
    <text evidence="1">Belongs to the peptidase C40 family.</text>
</comment>
<evidence type="ECO:0000313" key="8">
    <source>
        <dbReference type="Proteomes" id="UP000199515"/>
    </source>
</evidence>
<gene>
    <name evidence="7" type="ORF">SAMN05421504_101724</name>
</gene>
<keyword evidence="2" id="KW-0645">Protease</keyword>
<keyword evidence="4" id="KW-0788">Thiol protease</keyword>
<dbReference type="GO" id="GO:0006508">
    <property type="term" value="P:proteolysis"/>
    <property type="evidence" value="ECO:0007669"/>
    <property type="project" value="UniProtKB-KW"/>
</dbReference>
<reference evidence="7 8" key="1">
    <citation type="submission" date="2016-10" db="EMBL/GenBank/DDBJ databases">
        <authorList>
            <person name="de Groot N.N."/>
        </authorList>
    </citation>
    <scope>NUCLEOTIDE SEQUENCE [LARGE SCALE GENOMIC DNA]</scope>
    <source>
        <strain evidence="7 8">CPCC 202699</strain>
    </source>
</reference>
<dbReference type="PROSITE" id="PS51935">
    <property type="entry name" value="NLPC_P60"/>
    <property type="match status" value="1"/>
</dbReference>
<accession>A0A1H2TXX0</accession>
<dbReference type="AlphaFoldDB" id="A0A1H2TXX0"/>
<dbReference type="Gene3D" id="3.90.1720.10">
    <property type="entry name" value="endopeptidase domain like (from Nostoc punctiforme)"/>
    <property type="match status" value="1"/>
</dbReference>
<evidence type="ECO:0000256" key="5">
    <source>
        <dbReference type="SAM" id="SignalP"/>
    </source>
</evidence>